<dbReference type="EMBL" id="DXDU01000129">
    <property type="protein sequence ID" value="HIY27127.1"/>
    <property type="molecule type" value="Genomic_DNA"/>
</dbReference>
<evidence type="ECO:0000313" key="5">
    <source>
        <dbReference type="EMBL" id="HIY27127.1"/>
    </source>
</evidence>
<organism evidence="5 6">
    <name type="scientific">Candidatus Acutalibacter pullistercoris</name>
    <dbReference type="NCBI Taxonomy" id="2838418"/>
    <lineage>
        <taxon>Bacteria</taxon>
        <taxon>Bacillati</taxon>
        <taxon>Bacillota</taxon>
        <taxon>Clostridia</taxon>
        <taxon>Eubacteriales</taxon>
        <taxon>Acutalibacteraceae</taxon>
        <taxon>Acutalibacter</taxon>
    </lineage>
</organism>
<comment type="catalytic activity">
    <reaction evidence="3">
        <text>N-terminal L-alanyl-[ribosomal protein bS18] + acetyl-CoA = N-terminal N(alpha)-acetyl-L-alanyl-[ribosomal protein bS18] + CoA + H(+)</text>
        <dbReference type="Rhea" id="RHEA:43756"/>
        <dbReference type="Rhea" id="RHEA-COMP:10676"/>
        <dbReference type="Rhea" id="RHEA-COMP:10677"/>
        <dbReference type="ChEBI" id="CHEBI:15378"/>
        <dbReference type="ChEBI" id="CHEBI:57287"/>
        <dbReference type="ChEBI" id="CHEBI:57288"/>
        <dbReference type="ChEBI" id="CHEBI:64718"/>
        <dbReference type="ChEBI" id="CHEBI:83683"/>
        <dbReference type="EC" id="2.3.1.266"/>
    </reaction>
</comment>
<evidence type="ECO:0000259" key="4">
    <source>
        <dbReference type="PROSITE" id="PS51186"/>
    </source>
</evidence>
<keyword evidence="3" id="KW-0963">Cytoplasm</keyword>
<keyword evidence="5" id="KW-0687">Ribonucleoprotein</keyword>
<comment type="caution">
    <text evidence="5">The sequence shown here is derived from an EMBL/GenBank/DDBJ whole genome shotgun (WGS) entry which is preliminary data.</text>
</comment>
<gene>
    <name evidence="5" type="primary">rimI</name>
    <name evidence="5" type="ORF">H9838_08165</name>
</gene>
<dbReference type="InterPro" id="IPR016181">
    <property type="entry name" value="Acyl_CoA_acyltransferase"/>
</dbReference>
<dbReference type="GO" id="GO:0005737">
    <property type="term" value="C:cytoplasm"/>
    <property type="evidence" value="ECO:0007669"/>
    <property type="project" value="UniProtKB-SubCell"/>
</dbReference>
<dbReference type="InterPro" id="IPR050832">
    <property type="entry name" value="Bact_Acetyltransf"/>
</dbReference>
<evidence type="ECO:0000313" key="6">
    <source>
        <dbReference type="Proteomes" id="UP000823915"/>
    </source>
</evidence>
<dbReference type="Proteomes" id="UP000823915">
    <property type="component" value="Unassembled WGS sequence"/>
</dbReference>
<dbReference type="GO" id="GO:0005840">
    <property type="term" value="C:ribosome"/>
    <property type="evidence" value="ECO:0007669"/>
    <property type="project" value="UniProtKB-KW"/>
</dbReference>
<keyword evidence="5" id="KW-0689">Ribosomal protein</keyword>
<dbReference type="Pfam" id="PF00583">
    <property type="entry name" value="Acetyltransf_1"/>
    <property type="match status" value="1"/>
</dbReference>
<dbReference type="Gene3D" id="3.40.630.30">
    <property type="match status" value="1"/>
</dbReference>
<dbReference type="EC" id="2.3.1.266" evidence="3"/>
<comment type="subcellular location">
    <subcellularLocation>
        <location evidence="3">Cytoplasm</location>
    </subcellularLocation>
</comment>
<keyword evidence="1" id="KW-0808">Transferase</keyword>
<protein>
    <recommendedName>
        <fullName evidence="3">[Ribosomal protein bS18]-alanine N-acetyltransferase</fullName>
        <ecNumber evidence="3">2.3.1.266</ecNumber>
    </recommendedName>
</protein>
<proteinExistence type="inferred from homology"/>
<dbReference type="SUPFAM" id="SSF55729">
    <property type="entry name" value="Acyl-CoA N-acyltransferases (Nat)"/>
    <property type="match status" value="1"/>
</dbReference>
<keyword evidence="2" id="KW-0012">Acyltransferase</keyword>
<dbReference type="InterPro" id="IPR006464">
    <property type="entry name" value="AcTrfase_RimI/Ard1"/>
</dbReference>
<evidence type="ECO:0000256" key="1">
    <source>
        <dbReference type="ARBA" id="ARBA00022679"/>
    </source>
</evidence>
<dbReference type="CDD" id="cd04301">
    <property type="entry name" value="NAT_SF"/>
    <property type="match status" value="1"/>
</dbReference>
<dbReference type="PANTHER" id="PTHR43877:SF2">
    <property type="entry name" value="AMINOALKYLPHOSPHONATE N-ACETYLTRANSFERASE-RELATED"/>
    <property type="match status" value="1"/>
</dbReference>
<name>A0A9D1YEC6_9FIRM</name>
<dbReference type="AlphaFoldDB" id="A0A9D1YEC6"/>
<evidence type="ECO:0000256" key="3">
    <source>
        <dbReference type="RuleBase" id="RU363094"/>
    </source>
</evidence>
<accession>A0A9D1YEC6</accession>
<reference evidence="5" key="2">
    <citation type="submission" date="2021-04" db="EMBL/GenBank/DDBJ databases">
        <authorList>
            <person name="Gilroy R."/>
        </authorList>
    </citation>
    <scope>NUCLEOTIDE SEQUENCE</scope>
    <source>
        <strain evidence="5">1282</strain>
    </source>
</reference>
<dbReference type="PANTHER" id="PTHR43877">
    <property type="entry name" value="AMINOALKYLPHOSPHONATE N-ACETYLTRANSFERASE-RELATED-RELATED"/>
    <property type="match status" value="1"/>
</dbReference>
<comment type="similarity">
    <text evidence="3">Belongs to the acetyltransferase family. RimI subfamily.</text>
</comment>
<sequence length="153" mass="17148">MTIVPMEERHLDDLARLERLCFSRPWSRQALKEELTNPAVCFLVGEEAGEVLGYAGMHCAAGECYVDNVAVFPEARRQGVGRKLMEALLQAAAARGGEFLSLEVRPSNLEALALYRGLGFREVGRRRRFYDDPVEDGLLLTKDLEKEEDPCCS</sequence>
<dbReference type="NCBIfam" id="TIGR01575">
    <property type="entry name" value="rimI"/>
    <property type="match status" value="1"/>
</dbReference>
<dbReference type="PROSITE" id="PS51186">
    <property type="entry name" value="GNAT"/>
    <property type="match status" value="1"/>
</dbReference>
<dbReference type="InterPro" id="IPR000182">
    <property type="entry name" value="GNAT_dom"/>
</dbReference>
<feature type="domain" description="N-acetyltransferase" evidence="4">
    <location>
        <begin position="1"/>
        <end position="145"/>
    </location>
</feature>
<reference evidence="5" key="1">
    <citation type="journal article" date="2021" name="PeerJ">
        <title>Extensive microbial diversity within the chicken gut microbiome revealed by metagenomics and culture.</title>
        <authorList>
            <person name="Gilroy R."/>
            <person name="Ravi A."/>
            <person name="Getino M."/>
            <person name="Pursley I."/>
            <person name="Horton D.L."/>
            <person name="Alikhan N.F."/>
            <person name="Baker D."/>
            <person name="Gharbi K."/>
            <person name="Hall N."/>
            <person name="Watson M."/>
            <person name="Adriaenssens E.M."/>
            <person name="Foster-Nyarko E."/>
            <person name="Jarju S."/>
            <person name="Secka A."/>
            <person name="Antonio M."/>
            <person name="Oren A."/>
            <person name="Chaudhuri R.R."/>
            <person name="La Ragione R."/>
            <person name="Hildebrand F."/>
            <person name="Pallen M.J."/>
        </authorList>
    </citation>
    <scope>NUCLEOTIDE SEQUENCE</scope>
    <source>
        <strain evidence="5">1282</strain>
    </source>
</reference>
<evidence type="ECO:0000256" key="2">
    <source>
        <dbReference type="ARBA" id="ARBA00023315"/>
    </source>
</evidence>
<dbReference type="GO" id="GO:0008999">
    <property type="term" value="F:protein-N-terminal-alanine acetyltransferase activity"/>
    <property type="evidence" value="ECO:0007669"/>
    <property type="project" value="UniProtKB-EC"/>
</dbReference>
<comment type="function">
    <text evidence="3">Acetylates the N-terminal alanine of ribosomal protein bS18.</text>
</comment>